<evidence type="ECO:0000256" key="6">
    <source>
        <dbReference type="ARBA" id="ARBA00022806"/>
    </source>
</evidence>
<keyword evidence="10" id="KW-0539">Nucleus</keyword>
<dbReference type="CDD" id="cd18033">
    <property type="entry name" value="DEXDc_FANCM"/>
    <property type="match status" value="1"/>
</dbReference>
<dbReference type="InterPro" id="IPR001650">
    <property type="entry name" value="Helicase_C-like"/>
</dbReference>
<dbReference type="Gene3D" id="1.20.1320.20">
    <property type="entry name" value="hef helicase domain"/>
    <property type="match status" value="1"/>
</dbReference>
<proteinExistence type="inferred from homology"/>
<keyword evidence="15" id="KW-1185">Reference proteome</keyword>
<protein>
    <recommendedName>
        <fullName evidence="16">Helicase ATP-binding domain-containing protein</fullName>
    </recommendedName>
</protein>
<dbReference type="CDD" id="cd18801">
    <property type="entry name" value="SF2_C_FANCM_Hef"/>
    <property type="match status" value="1"/>
</dbReference>
<dbReference type="Gene3D" id="3.40.50.300">
    <property type="entry name" value="P-loop containing nucleotide triphosphate hydrolases"/>
    <property type="match status" value="2"/>
</dbReference>
<evidence type="ECO:0000259" key="13">
    <source>
        <dbReference type="PROSITE" id="PS51194"/>
    </source>
</evidence>
<feature type="region of interest" description="Disordered" evidence="11">
    <location>
        <begin position="760"/>
        <end position="789"/>
    </location>
</feature>
<feature type="region of interest" description="Disordered" evidence="11">
    <location>
        <begin position="1085"/>
        <end position="1117"/>
    </location>
</feature>
<feature type="compositionally biased region" description="Polar residues" evidence="11">
    <location>
        <begin position="760"/>
        <end position="774"/>
    </location>
</feature>
<dbReference type="InterPro" id="IPR006935">
    <property type="entry name" value="Helicase/UvrB_N"/>
</dbReference>
<keyword evidence="6" id="KW-0347">Helicase</keyword>
<comment type="subcellular location">
    <subcellularLocation>
        <location evidence="1">Nucleus</location>
    </subcellularLocation>
</comment>
<dbReference type="SMART" id="SM00490">
    <property type="entry name" value="HELICc"/>
    <property type="match status" value="1"/>
</dbReference>
<feature type="domain" description="Helicase ATP-binding" evidence="12">
    <location>
        <begin position="123"/>
        <end position="284"/>
    </location>
</feature>
<keyword evidence="3" id="KW-0547">Nucleotide-binding</keyword>
<keyword evidence="9" id="KW-0234">DNA repair</keyword>
<evidence type="ECO:0000256" key="1">
    <source>
        <dbReference type="ARBA" id="ARBA00004123"/>
    </source>
</evidence>
<dbReference type="Pfam" id="PF00271">
    <property type="entry name" value="Helicase_C"/>
    <property type="match status" value="1"/>
</dbReference>
<dbReference type="GO" id="GO:0005634">
    <property type="term" value="C:nucleus"/>
    <property type="evidence" value="ECO:0007669"/>
    <property type="project" value="UniProtKB-SubCell"/>
</dbReference>
<evidence type="ECO:0000256" key="11">
    <source>
        <dbReference type="SAM" id="MobiDB-lite"/>
    </source>
</evidence>
<dbReference type="InterPro" id="IPR039686">
    <property type="entry name" value="FANCM/Mph1-like_ID"/>
</dbReference>
<dbReference type="GO" id="GO:0000400">
    <property type="term" value="F:four-way junction DNA binding"/>
    <property type="evidence" value="ECO:0007669"/>
    <property type="project" value="TreeGrafter"/>
</dbReference>
<dbReference type="Proteomes" id="UP000323597">
    <property type="component" value="Chromosome D13"/>
</dbReference>
<dbReference type="InterPro" id="IPR014001">
    <property type="entry name" value="Helicase_ATP-bd"/>
</dbReference>
<dbReference type="FunFam" id="3.40.50.300:FF:000861">
    <property type="entry name" value="Fanconi anemia, complementation group M"/>
    <property type="match status" value="1"/>
</dbReference>
<evidence type="ECO:0000256" key="4">
    <source>
        <dbReference type="ARBA" id="ARBA00022763"/>
    </source>
</evidence>
<dbReference type="SMART" id="SM00487">
    <property type="entry name" value="DEXDc"/>
    <property type="match status" value="1"/>
</dbReference>
<feature type="compositionally biased region" description="Polar residues" evidence="11">
    <location>
        <begin position="1087"/>
        <end position="1096"/>
    </location>
</feature>
<evidence type="ECO:0000256" key="8">
    <source>
        <dbReference type="ARBA" id="ARBA00023125"/>
    </source>
</evidence>
<dbReference type="InterPro" id="IPR044749">
    <property type="entry name" value="FANCM_DEXDc"/>
</dbReference>
<dbReference type="GO" id="GO:0016787">
    <property type="term" value="F:hydrolase activity"/>
    <property type="evidence" value="ECO:0007669"/>
    <property type="project" value="UniProtKB-KW"/>
</dbReference>
<dbReference type="FunFam" id="3.40.50.300:FF:001992">
    <property type="entry name" value="ATP-dependent RNA helicase, putative"/>
    <property type="match status" value="1"/>
</dbReference>
<dbReference type="PROSITE" id="PS51192">
    <property type="entry name" value="HELICASE_ATP_BIND_1"/>
    <property type="match status" value="1"/>
</dbReference>
<organism evidence="14 15">
    <name type="scientific">Gossypium mustelinum</name>
    <name type="common">Cotton</name>
    <name type="synonym">Gossypium caicoense</name>
    <dbReference type="NCBI Taxonomy" id="34275"/>
    <lineage>
        <taxon>Eukaryota</taxon>
        <taxon>Viridiplantae</taxon>
        <taxon>Streptophyta</taxon>
        <taxon>Embryophyta</taxon>
        <taxon>Tracheophyta</taxon>
        <taxon>Spermatophyta</taxon>
        <taxon>Magnoliopsida</taxon>
        <taxon>eudicotyledons</taxon>
        <taxon>Gunneridae</taxon>
        <taxon>Pentapetalae</taxon>
        <taxon>rosids</taxon>
        <taxon>malvids</taxon>
        <taxon>Malvales</taxon>
        <taxon>Malvaceae</taxon>
        <taxon>Malvoideae</taxon>
        <taxon>Gossypium</taxon>
    </lineage>
</organism>
<dbReference type="PANTHER" id="PTHR14025:SF20">
    <property type="entry name" value="FANCONI ANEMIA GROUP M PROTEIN"/>
    <property type="match status" value="1"/>
</dbReference>
<keyword evidence="7" id="KW-0067">ATP-binding</keyword>
<evidence type="ECO:0000256" key="7">
    <source>
        <dbReference type="ARBA" id="ARBA00022840"/>
    </source>
</evidence>
<evidence type="ECO:0000256" key="3">
    <source>
        <dbReference type="ARBA" id="ARBA00022741"/>
    </source>
</evidence>
<evidence type="ECO:0000256" key="9">
    <source>
        <dbReference type="ARBA" id="ARBA00023204"/>
    </source>
</evidence>
<evidence type="ECO:0000256" key="10">
    <source>
        <dbReference type="ARBA" id="ARBA00023242"/>
    </source>
</evidence>
<dbReference type="PANTHER" id="PTHR14025">
    <property type="entry name" value="FANCONI ANEMIA GROUP M FANCM FAMILY MEMBER"/>
    <property type="match status" value="1"/>
</dbReference>
<dbReference type="Pfam" id="PF04851">
    <property type="entry name" value="ResIII"/>
    <property type="match status" value="1"/>
</dbReference>
<dbReference type="SUPFAM" id="SSF52540">
    <property type="entry name" value="P-loop containing nucleoside triphosphate hydrolases"/>
    <property type="match status" value="1"/>
</dbReference>
<comment type="similarity">
    <text evidence="2">Belongs to the DEAD box helicase family. DEAH subfamily. FANCM sub-subfamily.</text>
</comment>
<keyword evidence="8" id="KW-0238">DNA-binding</keyword>
<gene>
    <name evidence="14" type="ORF">E1A91_D13G145200v1</name>
</gene>
<dbReference type="PROSITE" id="PS51194">
    <property type="entry name" value="HELICASE_CTER"/>
    <property type="match status" value="1"/>
</dbReference>
<dbReference type="GO" id="GO:0045003">
    <property type="term" value="P:double-strand break repair via synthesis-dependent strand annealing"/>
    <property type="evidence" value="ECO:0007669"/>
    <property type="project" value="TreeGrafter"/>
</dbReference>
<feature type="domain" description="Helicase C-terminal" evidence="13">
    <location>
        <begin position="442"/>
        <end position="608"/>
    </location>
</feature>
<evidence type="ECO:0000256" key="2">
    <source>
        <dbReference type="ARBA" id="ARBA00009889"/>
    </source>
</evidence>
<dbReference type="CDD" id="cd12091">
    <property type="entry name" value="FANCM_ID"/>
    <property type="match status" value="1"/>
</dbReference>
<sequence length="1117" mass="124654">MASNIPLHIIDDDGDGDGQDEFDWEAAVREIDKACETRNSSSSSHFAAHPPLPHISKKNSSRQSTLDRFIGKLGPRPPDNHRTVDVEAEAEAEEVSFVQIDAEAAKTWIYPVNVPLRDYQFAITKTALFSNTLVALPTGLGKTLIAAVIIYNYFRWFPEGKIVFAAPSRPLVMQQIEACHNIVGIPQEWTIDMTGQICPSKRANFWKTKRVFFVTPQVLEKDIQSGTCLSKYLVCLVIDEAHRAMGNYSYCVAVRELRILALTATPGSKQPAIQQIIDNLYISTLEYRNEHDHDVSPYIHNRKIELIEVPLGQDASDVNNKLLEIIRPYVAKLHANGLIQNRDYQTLSPVDLLSSRDKFRQAPPLDLPHVKHGEVEAYFAVLITLYHIRKLLSSHGIRPAYEMLEEKLRQGPFSRLMSKNEDLMNAKLLMQRSLSHGAPSPKLSKLLEVLINHFQTRDPQNSRVIIFSNFRGSVRDIMNALESIRDLVKATEFIGQSSGKALKGQSQKVHQAVLEKFRAGGYNVIVATSIGEEGLDIMEVDLVICFDANVSPLRMIQRMGRTGRKHDGRVVVLACQGSELKGYMRKQASSRSINKHMQNGGMNSFSFHSSPRMIPHIFKPEVQFVELSIEQFVPRGKKLKDDHVMETPPFREKQTLAETDLIAKYFHPTSESTWRPSLIAFPSFQAFPSKVCKVMHSCRTEMLIDSMQHLHGLTFPGGNGNFFVEDEVSSADHSVAGIVEQHDSPTKDFPALDNSQAANSQLGLTDSAESPLRTSRTKEKHGRDSGCGSPQAHSFVFDSDFVSVDACGKVLILSVPSLYWEDVMHSKHASKITNELLNSLKQEARSVKTLDEIMQTEAVQNITVCQKKSIELDTLSTPRFCETDFEKERMLNEVEKIPETPDGTCEMADEANIDLRDTELSPRLTNLIKSGVVPESPIADSGLLKQERRNESFIPDQASSPKLCTELILRSSSPVESDRGNLENSSHGRKVSIMKDEMIPKMNPVSSTRCSPISPLVVEVKSPLANLKNSCGSKSWHLSSGEKAETVEPVQVFKRLRKVGNCGKDRSSKIMKKNSLVSLANRAKSLSGANPIQTKSGRGKKKPGNGVRTFIDEEAES</sequence>
<keyword evidence="5" id="KW-0378">Hydrolase</keyword>
<evidence type="ECO:0000256" key="5">
    <source>
        <dbReference type="ARBA" id="ARBA00022801"/>
    </source>
</evidence>
<keyword evidence="4" id="KW-0227">DNA damage</keyword>
<evidence type="ECO:0000313" key="14">
    <source>
        <dbReference type="EMBL" id="TYI47037.1"/>
    </source>
</evidence>
<dbReference type="GO" id="GO:0009378">
    <property type="term" value="F:four-way junction helicase activity"/>
    <property type="evidence" value="ECO:0007669"/>
    <property type="project" value="TreeGrafter"/>
</dbReference>
<dbReference type="GO" id="GO:0005524">
    <property type="term" value="F:ATP binding"/>
    <property type="evidence" value="ECO:0007669"/>
    <property type="project" value="UniProtKB-KW"/>
</dbReference>
<dbReference type="GO" id="GO:0036297">
    <property type="term" value="P:interstrand cross-link repair"/>
    <property type="evidence" value="ECO:0007669"/>
    <property type="project" value="TreeGrafter"/>
</dbReference>
<evidence type="ECO:0000313" key="15">
    <source>
        <dbReference type="Proteomes" id="UP000323597"/>
    </source>
</evidence>
<feature type="region of interest" description="Disordered" evidence="11">
    <location>
        <begin position="40"/>
        <end position="62"/>
    </location>
</feature>
<reference evidence="14 15" key="1">
    <citation type="submission" date="2019-07" db="EMBL/GenBank/DDBJ databases">
        <title>WGS assembly of Gossypium mustelinum.</title>
        <authorList>
            <person name="Chen Z.J."/>
            <person name="Sreedasyam A."/>
            <person name="Ando A."/>
            <person name="Song Q."/>
            <person name="De L."/>
            <person name="Hulse-Kemp A."/>
            <person name="Ding M."/>
            <person name="Ye W."/>
            <person name="Kirkbride R."/>
            <person name="Jenkins J."/>
            <person name="Plott C."/>
            <person name="Lovell J."/>
            <person name="Lin Y.-M."/>
            <person name="Vaughn R."/>
            <person name="Liu B."/>
            <person name="Li W."/>
            <person name="Simpson S."/>
            <person name="Scheffler B."/>
            <person name="Saski C."/>
            <person name="Grover C."/>
            <person name="Hu G."/>
            <person name="Conover J."/>
            <person name="Carlson J."/>
            <person name="Shu S."/>
            <person name="Boston L."/>
            <person name="Williams M."/>
            <person name="Peterson D."/>
            <person name="Mcgee K."/>
            <person name="Jones D."/>
            <person name="Wendel J."/>
            <person name="Stelly D."/>
            <person name="Grimwood J."/>
            <person name="Schmutz J."/>
        </authorList>
    </citation>
    <scope>NUCLEOTIDE SEQUENCE [LARGE SCALE GENOMIC DNA]</scope>
    <source>
        <strain evidence="14">1408120.09</strain>
    </source>
</reference>
<evidence type="ECO:0000259" key="12">
    <source>
        <dbReference type="PROSITE" id="PS51192"/>
    </source>
</evidence>
<dbReference type="InterPro" id="IPR027417">
    <property type="entry name" value="P-loop_NTPase"/>
</dbReference>
<name>A0A5D2S1P6_GOSMU</name>
<evidence type="ECO:0008006" key="16">
    <source>
        <dbReference type="Google" id="ProtNLM"/>
    </source>
</evidence>
<dbReference type="GO" id="GO:0043138">
    <property type="term" value="F:3'-5' DNA helicase activity"/>
    <property type="evidence" value="ECO:0007669"/>
    <property type="project" value="InterPro"/>
</dbReference>
<dbReference type="EMBL" id="CM017661">
    <property type="protein sequence ID" value="TYI47037.1"/>
    <property type="molecule type" value="Genomic_DNA"/>
</dbReference>
<accession>A0A5D2S1P6</accession>
<dbReference type="AlphaFoldDB" id="A0A5D2S1P6"/>